<proteinExistence type="predicted"/>
<evidence type="ECO:0000313" key="3">
    <source>
        <dbReference type="Proteomes" id="UP000473699"/>
    </source>
</evidence>
<dbReference type="AlphaFoldDB" id="A0A6L5YD37"/>
<name>A0A6L5YD37_9BACT</name>
<organism evidence="2 3">
    <name type="scientific">Pyramidobacter porci</name>
    <dbReference type="NCBI Taxonomy" id="2605789"/>
    <lineage>
        <taxon>Bacteria</taxon>
        <taxon>Thermotogati</taxon>
        <taxon>Synergistota</taxon>
        <taxon>Synergistia</taxon>
        <taxon>Synergistales</taxon>
        <taxon>Dethiosulfovibrionaceae</taxon>
        <taxon>Pyramidobacter</taxon>
    </lineage>
</organism>
<comment type="caution">
    <text evidence="2">The sequence shown here is derived from an EMBL/GenBank/DDBJ whole genome shotgun (WGS) entry which is preliminary data.</text>
</comment>
<dbReference type="InterPro" id="IPR025161">
    <property type="entry name" value="IS402-like_dom"/>
</dbReference>
<accession>A0A6L5YD37</accession>
<dbReference type="Proteomes" id="UP000473699">
    <property type="component" value="Unassembled WGS sequence"/>
</dbReference>
<keyword evidence="3" id="KW-1185">Reference proteome</keyword>
<evidence type="ECO:0000313" key="2">
    <source>
        <dbReference type="EMBL" id="MST56254.1"/>
    </source>
</evidence>
<gene>
    <name evidence="2" type="ORF">FYJ74_09450</name>
</gene>
<sequence>MLPPEHPKSGQRGRTAKYDNRRISSGILWLTGSGALWRELPERYGK</sequence>
<evidence type="ECO:0000259" key="1">
    <source>
        <dbReference type="Pfam" id="PF13340"/>
    </source>
</evidence>
<reference evidence="2 3" key="1">
    <citation type="submission" date="2019-08" db="EMBL/GenBank/DDBJ databases">
        <title>In-depth cultivation of the pig gut microbiome towards novel bacterial diversity and tailored functional studies.</title>
        <authorList>
            <person name="Wylensek D."/>
            <person name="Hitch T.C.A."/>
            <person name="Clavel T."/>
        </authorList>
    </citation>
    <scope>NUCLEOTIDE SEQUENCE [LARGE SCALE GENOMIC DNA]</scope>
    <source>
        <strain evidence="2 3">SM-530-WT-4B</strain>
    </source>
</reference>
<protein>
    <submittedName>
        <fullName evidence="2">Transposase</fullName>
    </submittedName>
</protein>
<dbReference type="EMBL" id="VUNH01000010">
    <property type="protein sequence ID" value="MST56254.1"/>
    <property type="molecule type" value="Genomic_DNA"/>
</dbReference>
<dbReference type="Pfam" id="PF13340">
    <property type="entry name" value="DUF4096"/>
    <property type="match status" value="1"/>
</dbReference>
<feature type="domain" description="Insertion element IS402-like" evidence="1">
    <location>
        <begin position="4"/>
        <end position="46"/>
    </location>
</feature>